<dbReference type="InterPro" id="IPR036390">
    <property type="entry name" value="WH_DNA-bd_sf"/>
</dbReference>
<dbReference type="PANTHER" id="PTHR30537:SF5">
    <property type="entry name" value="HTH-TYPE TRANSCRIPTIONAL ACTIVATOR TTDR-RELATED"/>
    <property type="match status" value="1"/>
</dbReference>
<feature type="domain" description="HTH lysR-type" evidence="5">
    <location>
        <begin position="5"/>
        <end position="62"/>
    </location>
</feature>
<evidence type="ECO:0000256" key="3">
    <source>
        <dbReference type="ARBA" id="ARBA00023125"/>
    </source>
</evidence>
<dbReference type="CDD" id="cd08422">
    <property type="entry name" value="PBP2_CrgA_like"/>
    <property type="match status" value="1"/>
</dbReference>
<dbReference type="AlphaFoldDB" id="A0A0K1Q329"/>
<sequence>MAGTIDIGAVELFVRVAELRSFRAAGDALGVPRSTVSRRVAELESALGTRLFHRTTRHVELTSAGKTYLRACGPALGTIMEAGRALTTRSEETAGLLRVTAPPTLAETLLGEAVAECLARHPQMRLELVLTDRHVDLVQEKFDLAFRTGPLKDTSVVAHELGRGRRRCFASREYLRQRGTPLTPRDLGRHECILFTPFAPGGRWTFRSRGRATEVPVRGRLVVNSIPLAIDAAARGLGIACLPEGAVLGGLAANQLVEVLEAYAPPARPVYAVHASGGRVSPAARAFLEIARTHLERLGGHAAAT</sequence>
<dbReference type="Pfam" id="PF03466">
    <property type="entry name" value="LysR_substrate"/>
    <property type="match status" value="1"/>
</dbReference>
<gene>
    <name evidence="6" type="ORF">AKJ09_06879</name>
</gene>
<dbReference type="InterPro" id="IPR000847">
    <property type="entry name" value="LysR_HTH_N"/>
</dbReference>
<accession>A0A0K1Q329</accession>
<dbReference type="SUPFAM" id="SSF46785">
    <property type="entry name" value="Winged helix' DNA-binding domain"/>
    <property type="match status" value="1"/>
</dbReference>
<dbReference type="SUPFAM" id="SSF53850">
    <property type="entry name" value="Periplasmic binding protein-like II"/>
    <property type="match status" value="1"/>
</dbReference>
<dbReference type="PANTHER" id="PTHR30537">
    <property type="entry name" value="HTH-TYPE TRANSCRIPTIONAL REGULATOR"/>
    <property type="match status" value="1"/>
</dbReference>
<dbReference type="InterPro" id="IPR058163">
    <property type="entry name" value="LysR-type_TF_proteobact-type"/>
</dbReference>
<name>A0A0K1Q329_9BACT</name>
<evidence type="ECO:0000256" key="2">
    <source>
        <dbReference type="ARBA" id="ARBA00023015"/>
    </source>
</evidence>
<keyword evidence="2" id="KW-0805">Transcription regulation</keyword>
<dbReference type="GO" id="GO:0003700">
    <property type="term" value="F:DNA-binding transcription factor activity"/>
    <property type="evidence" value="ECO:0007669"/>
    <property type="project" value="InterPro"/>
</dbReference>
<dbReference type="GO" id="GO:0043565">
    <property type="term" value="F:sequence-specific DNA binding"/>
    <property type="evidence" value="ECO:0007669"/>
    <property type="project" value="TreeGrafter"/>
</dbReference>
<dbReference type="Gene3D" id="1.10.10.10">
    <property type="entry name" value="Winged helix-like DNA-binding domain superfamily/Winged helix DNA-binding domain"/>
    <property type="match status" value="1"/>
</dbReference>
<protein>
    <submittedName>
        <fullName evidence="6">Transcriptional regulator, LysR family</fullName>
    </submittedName>
</protein>
<dbReference type="PROSITE" id="PS50931">
    <property type="entry name" value="HTH_LYSR"/>
    <property type="match status" value="1"/>
</dbReference>
<dbReference type="Proteomes" id="UP000064967">
    <property type="component" value="Chromosome"/>
</dbReference>
<dbReference type="InterPro" id="IPR005119">
    <property type="entry name" value="LysR_subst-bd"/>
</dbReference>
<keyword evidence="4" id="KW-0804">Transcription</keyword>
<comment type="similarity">
    <text evidence="1">Belongs to the LysR transcriptional regulatory family.</text>
</comment>
<reference evidence="6 7" key="1">
    <citation type="submission" date="2015-08" db="EMBL/GenBank/DDBJ databases">
        <authorList>
            <person name="Babu N.S."/>
            <person name="Beckwith C.J."/>
            <person name="Beseler K.G."/>
            <person name="Brison A."/>
            <person name="Carone J.V."/>
            <person name="Caskin T.P."/>
            <person name="Diamond M."/>
            <person name="Durham M.E."/>
            <person name="Foxe J.M."/>
            <person name="Go M."/>
            <person name="Henderson B.A."/>
            <person name="Jones I.B."/>
            <person name="McGettigan J.A."/>
            <person name="Micheletti S.J."/>
            <person name="Nasrallah M.E."/>
            <person name="Ortiz D."/>
            <person name="Piller C.R."/>
            <person name="Privatt S.R."/>
            <person name="Schneider S.L."/>
            <person name="Sharp S."/>
            <person name="Smith T.C."/>
            <person name="Stanton J.D."/>
            <person name="Ullery H.E."/>
            <person name="Wilson R.J."/>
            <person name="Serrano M.G."/>
            <person name="Buck G."/>
            <person name="Lee V."/>
            <person name="Wang Y."/>
            <person name="Carvalho R."/>
            <person name="Voegtly L."/>
            <person name="Shi R."/>
            <person name="Duckworth R."/>
            <person name="Johnson A."/>
            <person name="Loviza R."/>
            <person name="Walstead R."/>
            <person name="Shah Z."/>
            <person name="Kiflezghi M."/>
            <person name="Wade K."/>
            <person name="Ball S.L."/>
            <person name="Bradley K.W."/>
            <person name="Asai D.J."/>
            <person name="Bowman C.A."/>
            <person name="Russell D.A."/>
            <person name="Pope W.H."/>
            <person name="Jacobs-Sera D."/>
            <person name="Hendrix R.W."/>
            <person name="Hatfull G.F."/>
        </authorList>
    </citation>
    <scope>NUCLEOTIDE SEQUENCE [LARGE SCALE GENOMIC DNA]</scope>
    <source>
        <strain evidence="6 7">DSM 27648</strain>
    </source>
</reference>
<dbReference type="GO" id="GO:0006351">
    <property type="term" value="P:DNA-templated transcription"/>
    <property type="evidence" value="ECO:0007669"/>
    <property type="project" value="TreeGrafter"/>
</dbReference>
<dbReference type="FunFam" id="1.10.10.10:FF:000001">
    <property type="entry name" value="LysR family transcriptional regulator"/>
    <property type="match status" value="1"/>
</dbReference>
<keyword evidence="7" id="KW-1185">Reference proteome</keyword>
<dbReference type="KEGG" id="llu:AKJ09_06879"/>
<evidence type="ECO:0000313" key="7">
    <source>
        <dbReference type="Proteomes" id="UP000064967"/>
    </source>
</evidence>
<dbReference type="Pfam" id="PF00126">
    <property type="entry name" value="HTH_1"/>
    <property type="match status" value="1"/>
</dbReference>
<dbReference type="Gene3D" id="3.40.190.290">
    <property type="match status" value="1"/>
</dbReference>
<dbReference type="EMBL" id="CP012333">
    <property type="protein sequence ID" value="AKV00216.1"/>
    <property type="molecule type" value="Genomic_DNA"/>
</dbReference>
<dbReference type="InterPro" id="IPR036388">
    <property type="entry name" value="WH-like_DNA-bd_sf"/>
</dbReference>
<organism evidence="6 7">
    <name type="scientific">Labilithrix luteola</name>
    <dbReference type="NCBI Taxonomy" id="1391654"/>
    <lineage>
        <taxon>Bacteria</taxon>
        <taxon>Pseudomonadati</taxon>
        <taxon>Myxococcota</taxon>
        <taxon>Polyangia</taxon>
        <taxon>Polyangiales</taxon>
        <taxon>Labilitrichaceae</taxon>
        <taxon>Labilithrix</taxon>
    </lineage>
</organism>
<dbReference type="STRING" id="1391654.AKJ09_06879"/>
<evidence type="ECO:0000256" key="4">
    <source>
        <dbReference type="ARBA" id="ARBA00023163"/>
    </source>
</evidence>
<keyword evidence="3" id="KW-0238">DNA-binding</keyword>
<dbReference type="RefSeq" id="WP_169928019.1">
    <property type="nucleotide sequence ID" value="NZ_CP012333.1"/>
</dbReference>
<proteinExistence type="inferred from homology"/>
<evidence type="ECO:0000259" key="5">
    <source>
        <dbReference type="PROSITE" id="PS50931"/>
    </source>
</evidence>
<evidence type="ECO:0000256" key="1">
    <source>
        <dbReference type="ARBA" id="ARBA00009437"/>
    </source>
</evidence>
<evidence type="ECO:0000313" key="6">
    <source>
        <dbReference type="EMBL" id="AKV00216.1"/>
    </source>
</evidence>